<name>A0A401WBW3_STREY</name>
<evidence type="ECO:0000313" key="1">
    <source>
        <dbReference type="EMBL" id="GCD46792.1"/>
    </source>
</evidence>
<protein>
    <submittedName>
        <fullName evidence="1">Plasmid replication initiator protein</fullName>
    </submittedName>
</protein>
<reference evidence="1 2" key="1">
    <citation type="submission" date="2018-11" db="EMBL/GenBank/DDBJ databases">
        <title>Whole genome sequence of Streptomyces paromomycinus NBRC 15454(T).</title>
        <authorList>
            <person name="Komaki H."/>
            <person name="Tamura T."/>
        </authorList>
    </citation>
    <scope>NUCLEOTIDE SEQUENCE [LARGE SCALE GENOMIC DNA]</scope>
    <source>
        <strain evidence="1 2">NBRC 15454</strain>
    </source>
</reference>
<evidence type="ECO:0000313" key="2">
    <source>
        <dbReference type="Proteomes" id="UP000286746"/>
    </source>
</evidence>
<proteinExistence type="predicted"/>
<dbReference type="Pfam" id="PF20199">
    <property type="entry name" value="RepSA"/>
    <property type="match status" value="1"/>
</dbReference>
<organism evidence="1 2">
    <name type="scientific">Streptomyces paromomycinus</name>
    <name type="common">Streptomyces rimosus subsp. paromomycinus</name>
    <dbReference type="NCBI Taxonomy" id="92743"/>
    <lineage>
        <taxon>Bacteria</taxon>
        <taxon>Bacillati</taxon>
        <taxon>Actinomycetota</taxon>
        <taxon>Actinomycetes</taxon>
        <taxon>Kitasatosporales</taxon>
        <taxon>Streptomycetaceae</taxon>
        <taxon>Streptomyces</taxon>
    </lineage>
</organism>
<comment type="caution">
    <text evidence="1">The sequence shown here is derived from an EMBL/GenBank/DDBJ whole genome shotgun (WGS) entry which is preliminary data.</text>
</comment>
<dbReference type="RefSeq" id="WP_359872295.1">
    <property type="nucleotide sequence ID" value="NZ_BHZD01000001.1"/>
</dbReference>
<dbReference type="EMBL" id="BHZD01000001">
    <property type="protein sequence ID" value="GCD46792.1"/>
    <property type="molecule type" value="Genomic_DNA"/>
</dbReference>
<gene>
    <name evidence="1" type="ORF">GKJPGBOP_06543</name>
</gene>
<accession>A0A401WBW3</accession>
<sequence length="530" mass="57369">MAALPLLPGHRHHPLTCTTTDHTRSDCHGRFRPSHPPCRCGGLPGEVPAINPDIASAGRRAVLERAARLGRLSETDRDAIRIVQGPQFPRWLDQVTATGGCANPIHLAGATTVRDAATGEILHHYDTRCEPGERLLVRCRNRRARVCAPCSHIHAGDTFHLVRAGLVGGKSVPADVRHHPRLFVTLTAPSFGPVHRATTDGARCSPRRDAQHCEHGHLLGCPAVHAELDPLVGQPLCPACYDYTGHVLWHAQAGRLWKAFTDNLHNHLAARIGLTRTGLRRTVRICHAKIAELQRRAAVHLHAVLRLDSADGRAVAPPAWGIADLLVSVIHSAARAVCLSSPYSQAVGQYELRWGAQLDARPLEACDTTDGPDADAVAAYVAKYVTKGAADTLAGADHRLKSIREIDAIPATAHSRTLMRTTWRLGGLPEYASLNLRSWTHTLGFRGHILTKSRTYSTTYSALREARAKHRSSISQSAAADNAITARDWRYLGSGHTPGGALITAGIAQDAARNLVIAREELTSRKGEGT</sequence>
<dbReference type="Proteomes" id="UP000286746">
    <property type="component" value="Unassembled WGS sequence"/>
</dbReference>
<keyword evidence="2" id="KW-1185">Reference proteome</keyword>
<dbReference type="InterPro" id="IPR046828">
    <property type="entry name" value="RepSA"/>
</dbReference>
<dbReference type="AlphaFoldDB" id="A0A401WBW3"/>